<sequence>MRTESSDQEANQLRRHRRLGLPPHLRGTEPPHRPSRPRRTARTISLPGCYLPIGSAGWPNPHPSLNYLRISKAARVSNWEQNPLTKKQINYTATDAWVSLRIYEELNRRTGQAVPGEQLAQ</sequence>
<dbReference type="Pfam" id="PF01612">
    <property type="entry name" value="DNA_pol_A_exo1"/>
    <property type="match status" value="1"/>
</dbReference>
<protein>
    <recommendedName>
        <fullName evidence="2">3'-5' exonuclease domain-containing protein</fullName>
    </recommendedName>
</protein>
<dbReference type="GO" id="GO:0008408">
    <property type="term" value="F:3'-5' exonuclease activity"/>
    <property type="evidence" value="ECO:0007669"/>
    <property type="project" value="InterPro"/>
</dbReference>
<dbReference type="AlphaFoldDB" id="A0A7X1AY34"/>
<dbReference type="GO" id="GO:0003676">
    <property type="term" value="F:nucleic acid binding"/>
    <property type="evidence" value="ECO:0007669"/>
    <property type="project" value="InterPro"/>
</dbReference>
<gene>
    <name evidence="3" type="ORF">H5P30_10085</name>
</gene>
<organism evidence="3 4">
    <name type="scientific">Puniceicoccus vermicola</name>
    <dbReference type="NCBI Taxonomy" id="388746"/>
    <lineage>
        <taxon>Bacteria</taxon>
        <taxon>Pseudomonadati</taxon>
        <taxon>Verrucomicrobiota</taxon>
        <taxon>Opitutia</taxon>
        <taxon>Puniceicoccales</taxon>
        <taxon>Puniceicoccaceae</taxon>
        <taxon>Puniceicoccus</taxon>
    </lineage>
</organism>
<accession>A0A7X1AY34</accession>
<dbReference type="SUPFAM" id="SSF53098">
    <property type="entry name" value="Ribonuclease H-like"/>
    <property type="match status" value="1"/>
</dbReference>
<feature type="region of interest" description="Disordered" evidence="1">
    <location>
        <begin position="1"/>
        <end position="41"/>
    </location>
</feature>
<name>A0A7X1AY34_9BACT</name>
<dbReference type="InterPro" id="IPR036397">
    <property type="entry name" value="RNaseH_sf"/>
</dbReference>
<feature type="domain" description="3'-5' exonuclease" evidence="2">
    <location>
        <begin position="68"/>
        <end position="108"/>
    </location>
</feature>
<evidence type="ECO:0000259" key="2">
    <source>
        <dbReference type="Pfam" id="PF01612"/>
    </source>
</evidence>
<evidence type="ECO:0000256" key="1">
    <source>
        <dbReference type="SAM" id="MobiDB-lite"/>
    </source>
</evidence>
<evidence type="ECO:0000313" key="4">
    <source>
        <dbReference type="Proteomes" id="UP000525652"/>
    </source>
</evidence>
<dbReference type="InterPro" id="IPR002562">
    <property type="entry name" value="3'-5'_exonuclease_dom"/>
</dbReference>
<dbReference type="InterPro" id="IPR012337">
    <property type="entry name" value="RNaseH-like_sf"/>
</dbReference>
<dbReference type="GO" id="GO:0006139">
    <property type="term" value="P:nucleobase-containing compound metabolic process"/>
    <property type="evidence" value="ECO:0007669"/>
    <property type="project" value="InterPro"/>
</dbReference>
<evidence type="ECO:0000313" key="3">
    <source>
        <dbReference type="EMBL" id="MBC2602125.1"/>
    </source>
</evidence>
<proteinExistence type="predicted"/>
<dbReference type="Gene3D" id="3.30.420.10">
    <property type="entry name" value="Ribonuclease H-like superfamily/Ribonuclease H"/>
    <property type="match status" value="1"/>
</dbReference>
<keyword evidence="4" id="KW-1185">Reference proteome</keyword>
<dbReference type="EMBL" id="JACHVA010000082">
    <property type="protein sequence ID" value="MBC2602125.1"/>
    <property type="molecule type" value="Genomic_DNA"/>
</dbReference>
<comment type="caution">
    <text evidence="3">The sequence shown here is derived from an EMBL/GenBank/DDBJ whole genome shotgun (WGS) entry which is preliminary data.</text>
</comment>
<reference evidence="3 4" key="1">
    <citation type="submission" date="2020-07" db="EMBL/GenBank/DDBJ databases">
        <authorList>
            <person name="Feng X."/>
        </authorList>
    </citation>
    <scope>NUCLEOTIDE SEQUENCE [LARGE SCALE GENOMIC DNA]</scope>
    <source>
        <strain evidence="3 4">JCM14086</strain>
    </source>
</reference>
<dbReference type="Proteomes" id="UP000525652">
    <property type="component" value="Unassembled WGS sequence"/>
</dbReference>